<sequence>MEKIILFLFALICFKSYSQNCKEVRTGKFIIENKDYGGSIIIRTENSQEEIVEQLNIHSKFDVTWIDDCNYALSNKVKIKGSEYAFLKGKKTDTIFIQIMKTTANSYTFKATSNFSEFETVGIAKKKL</sequence>
<comment type="caution">
    <text evidence="1">The sequence shown here is derived from an EMBL/GenBank/DDBJ whole genome shotgun (WGS) entry which is preliminary data.</text>
</comment>
<name>A0A5D0HV67_9FLAO</name>
<evidence type="ECO:0000313" key="2">
    <source>
        <dbReference type="Proteomes" id="UP000323930"/>
    </source>
</evidence>
<dbReference type="Proteomes" id="UP000323930">
    <property type="component" value="Unassembled WGS sequence"/>
</dbReference>
<organism evidence="1 2">
    <name type="scientific">Seonamhaeicola marinus</name>
    <dbReference type="NCBI Taxonomy" id="1912246"/>
    <lineage>
        <taxon>Bacteria</taxon>
        <taxon>Pseudomonadati</taxon>
        <taxon>Bacteroidota</taxon>
        <taxon>Flavobacteriia</taxon>
        <taxon>Flavobacteriales</taxon>
        <taxon>Flavobacteriaceae</taxon>
    </lineage>
</organism>
<dbReference type="AlphaFoldDB" id="A0A5D0HV67"/>
<accession>A0A5D0HV67</accession>
<proteinExistence type="predicted"/>
<dbReference type="OrthoDB" id="983030at2"/>
<dbReference type="EMBL" id="VSDQ01000679">
    <property type="protein sequence ID" value="TYA74369.1"/>
    <property type="molecule type" value="Genomic_DNA"/>
</dbReference>
<dbReference type="RefSeq" id="WP_148543234.1">
    <property type="nucleotide sequence ID" value="NZ_VSDQ01000679.1"/>
</dbReference>
<reference evidence="1 2" key="1">
    <citation type="submission" date="2019-08" db="EMBL/GenBank/DDBJ databases">
        <title>Seonamhaeicola sediminis sp. nov., isolated from marine sediment.</title>
        <authorList>
            <person name="Cao W.R."/>
        </authorList>
    </citation>
    <scope>NUCLEOTIDE SEQUENCE [LARGE SCALE GENOMIC DNA]</scope>
    <source>
        <strain evidence="1 2">B011</strain>
    </source>
</reference>
<keyword evidence="2" id="KW-1185">Reference proteome</keyword>
<evidence type="ECO:0008006" key="3">
    <source>
        <dbReference type="Google" id="ProtNLM"/>
    </source>
</evidence>
<protein>
    <recommendedName>
        <fullName evidence="3">DNA topoisomerase IV</fullName>
    </recommendedName>
</protein>
<evidence type="ECO:0000313" key="1">
    <source>
        <dbReference type="EMBL" id="TYA74369.1"/>
    </source>
</evidence>
<gene>
    <name evidence="1" type="ORF">FUA24_13675</name>
</gene>